<keyword evidence="1" id="KW-1133">Transmembrane helix</keyword>
<name>A0A8J6CS00_9ROSI</name>
<keyword evidence="4" id="KW-1185">Reference proteome</keyword>
<evidence type="ECO:0000256" key="2">
    <source>
        <dbReference type="SAM" id="SignalP"/>
    </source>
</evidence>
<organism evidence="3 4">
    <name type="scientific">Gossypium anomalum</name>
    <dbReference type="NCBI Taxonomy" id="47600"/>
    <lineage>
        <taxon>Eukaryota</taxon>
        <taxon>Viridiplantae</taxon>
        <taxon>Streptophyta</taxon>
        <taxon>Embryophyta</taxon>
        <taxon>Tracheophyta</taxon>
        <taxon>Spermatophyta</taxon>
        <taxon>Magnoliopsida</taxon>
        <taxon>eudicotyledons</taxon>
        <taxon>Gunneridae</taxon>
        <taxon>Pentapetalae</taxon>
        <taxon>rosids</taxon>
        <taxon>malvids</taxon>
        <taxon>Malvales</taxon>
        <taxon>Malvaceae</taxon>
        <taxon>Malvoideae</taxon>
        <taxon>Gossypium</taxon>
    </lineage>
</organism>
<dbReference type="AlphaFoldDB" id="A0A8J6CS00"/>
<evidence type="ECO:0008006" key="5">
    <source>
        <dbReference type="Google" id="ProtNLM"/>
    </source>
</evidence>
<evidence type="ECO:0000313" key="4">
    <source>
        <dbReference type="Proteomes" id="UP000701853"/>
    </source>
</evidence>
<reference evidence="3 4" key="1">
    <citation type="journal article" date="2021" name="bioRxiv">
        <title>The Gossypium anomalum genome as a resource for cotton improvement and evolutionary analysis of hybrid incompatibility.</title>
        <authorList>
            <person name="Grover C.E."/>
            <person name="Yuan D."/>
            <person name="Arick M.A."/>
            <person name="Miller E.R."/>
            <person name="Hu G."/>
            <person name="Peterson D.G."/>
            <person name="Wendel J.F."/>
            <person name="Udall J.A."/>
        </authorList>
    </citation>
    <scope>NUCLEOTIDE SEQUENCE [LARGE SCALE GENOMIC DNA]</scope>
    <source>
        <strain evidence="3">JFW-Udall</strain>
        <tissue evidence="3">Leaf</tissue>
    </source>
</reference>
<keyword evidence="1" id="KW-0812">Transmembrane</keyword>
<evidence type="ECO:0000256" key="1">
    <source>
        <dbReference type="SAM" id="Phobius"/>
    </source>
</evidence>
<comment type="caution">
    <text evidence="3">The sequence shown here is derived from an EMBL/GenBank/DDBJ whole genome shotgun (WGS) entry which is preliminary data.</text>
</comment>
<sequence length="78" mass="8803">MLYKKSAVHLILVLLLSFSLLCPPSSTTNTHLTVKERNEENQFHVLHVIIVVIQRVVMLYALLTVDSLEGNCVTRATK</sequence>
<dbReference type="Proteomes" id="UP000701853">
    <property type="component" value="Chromosome 10"/>
</dbReference>
<feature type="transmembrane region" description="Helical" evidence="1">
    <location>
        <begin position="43"/>
        <end position="65"/>
    </location>
</feature>
<feature type="chain" id="PRO_5035151169" description="Secreted protein" evidence="2">
    <location>
        <begin position="28"/>
        <end position="78"/>
    </location>
</feature>
<dbReference type="EMBL" id="JAHUZN010000010">
    <property type="protein sequence ID" value="KAG8481221.1"/>
    <property type="molecule type" value="Genomic_DNA"/>
</dbReference>
<proteinExistence type="predicted"/>
<keyword evidence="2" id="KW-0732">Signal</keyword>
<protein>
    <recommendedName>
        <fullName evidence="5">Secreted protein</fullName>
    </recommendedName>
</protein>
<accession>A0A8J6CS00</accession>
<evidence type="ECO:0000313" key="3">
    <source>
        <dbReference type="EMBL" id="KAG8481221.1"/>
    </source>
</evidence>
<gene>
    <name evidence="3" type="ORF">CXB51_025971</name>
</gene>
<keyword evidence="1" id="KW-0472">Membrane</keyword>
<feature type="signal peptide" evidence="2">
    <location>
        <begin position="1"/>
        <end position="27"/>
    </location>
</feature>